<dbReference type="Gene3D" id="1.20.910.10">
    <property type="entry name" value="Heme oxygenase-like"/>
    <property type="match status" value="1"/>
</dbReference>
<sequence>MSETTKHVPEAAASVSGEWAFLGAEAGSVADQLYMSAAEDWNKAINSRFVNELLDDTLPDHVLVSYLIQDFKFFNQGIMDHAIALAPREETKEMLRKQSQFFADEEAPYFTNFLKVYHVTDEQYENAPQTPANREYCDYLSEIVNGTWEELITALCCMEWLYLAWAKRTVDAGVIQQVPAHKGWVDLHEGELFRAWTGRLIALVNEYAHVDGPEADVFRRIVHLERRFFEDAYDLA</sequence>
<dbReference type="RefSeq" id="WP_094662621.1">
    <property type="nucleotide sequence ID" value="NZ_MWWV01000004.1"/>
</dbReference>
<dbReference type="CDD" id="cd19358">
    <property type="entry name" value="TenA_E_Spr0628-like"/>
    <property type="match status" value="1"/>
</dbReference>
<keyword evidence="2" id="KW-0784">Thiamine biosynthesis</keyword>
<dbReference type="UniPathway" id="UPA00060"/>
<dbReference type="Pfam" id="PF03070">
    <property type="entry name" value="TENA_THI-4"/>
    <property type="match status" value="1"/>
</dbReference>
<feature type="binding site" evidence="4">
    <location>
        <position position="106"/>
    </location>
    <ligand>
        <name>substrate</name>
    </ligand>
</feature>
<dbReference type="GO" id="GO:0050334">
    <property type="term" value="F:thiaminase activity"/>
    <property type="evidence" value="ECO:0007669"/>
    <property type="project" value="UniProtKB-UniRule"/>
</dbReference>
<evidence type="ECO:0000313" key="6">
    <source>
        <dbReference type="EMBL" id="OZG58278.1"/>
    </source>
</evidence>
<keyword evidence="7" id="KW-1185">Reference proteome</keyword>
<dbReference type="GO" id="GO:0009228">
    <property type="term" value="P:thiamine biosynthetic process"/>
    <property type="evidence" value="ECO:0007669"/>
    <property type="project" value="UniProtKB-KW"/>
</dbReference>
<evidence type="ECO:0000259" key="5">
    <source>
        <dbReference type="Pfam" id="PF03070"/>
    </source>
</evidence>
<feature type="domain" description="Thiaminase-2/PQQC" evidence="5">
    <location>
        <begin position="40"/>
        <end position="233"/>
    </location>
</feature>
<evidence type="ECO:0000256" key="2">
    <source>
        <dbReference type="PIRNR" id="PIRNR003170"/>
    </source>
</evidence>
<feature type="binding site" evidence="4">
    <location>
        <position position="159"/>
    </location>
    <ligand>
        <name>substrate</name>
    </ligand>
</feature>
<comment type="function">
    <text evidence="2">Catalyzes an amino-pyrimidine hydrolysis reaction at the C5' of the pyrimidine moiety of thiamine compounds, a reaction that is part of a thiamine salvage pathway. Thus, catalyzes the conversion of 4-amino-5-aminomethyl-2-methylpyrimidine to 4-amino-5-hydroxymethyl-2-methylpyrimidine (HMP).</text>
</comment>
<comment type="pathway">
    <text evidence="1 2">Cofactor biosynthesis; thiamine diphosphate biosynthesis.</text>
</comment>
<dbReference type="AlphaFoldDB" id="A0A261FGT4"/>
<dbReference type="PANTHER" id="PTHR43198">
    <property type="entry name" value="BIFUNCTIONAL TH2 PROTEIN"/>
    <property type="match status" value="1"/>
</dbReference>
<comment type="caution">
    <text evidence="6">The sequence shown here is derived from an EMBL/GenBank/DDBJ whole genome shotgun (WGS) entry which is preliminary data.</text>
</comment>
<dbReference type="PIRSF" id="PIRSF003170">
    <property type="entry name" value="Pet18p"/>
    <property type="match status" value="1"/>
</dbReference>
<comment type="similarity">
    <text evidence="2">Belongs to the TenA family.</text>
</comment>
<proteinExistence type="inferred from homology"/>
<dbReference type="PANTHER" id="PTHR43198:SF2">
    <property type="entry name" value="SI:CH1073-67J19.1-RELATED"/>
    <property type="match status" value="1"/>
</dbReference>
<gene>
    <name evidence="6" type="ORF">BTIS_0647</name>
</gene>
<keyword evidence="2" id="KW-0378">Hydrolase</keyword>
<organism evidence="6 7">
    <name type="scientific">Bifidobacterium tissieri</name>
    <dbReference type="NCBI Taxonomy" id="1630162"/>
    <lineage>
        <taxon>Bacteria</taxon>
        <taxon>Bacillati</taxon>
        <taxon>Actinomycetota</taxon>
        <taxon>Actinomycetes</taxon>
        <taxon>Bifidobacteriales</taxon>
        <taxon>Bifidobacteriaceae</taxon>
        <taxon>Bifidobacterium</taxon>
    </lineage>
</organism>
<evidence type="ECO:0000313" key="7">
    <source>
        <dbReference type="Proteomes" id="UP000216444"/>
    </source>
</evidence>
<dbReference type="EC" id="3.5.99.2" evidence="2"/>
<evidence type="ECO:0000256" key="1">
    <source>
        <dbReference type="ARBA" id="ARBA00004948"/>
    </source>
</evidence>
<comment type="catalytic activity">
    <reaction evidence="2">
        <text>thiamine + H2O = 5-(2-hydroxyethyl)-4-methylthiazole + 4-amino-5-hydroxymethyl-2-methylpyrimidine + H(+)</text>
        <dbReference type="Rhea" id="RHEA:17509"/>
        <dbReference type="ChEBI" id="CHEBI:15377"/>
        <dbReference type="ChEBI" id="CHEBI:15378"/>
        <dbReference type="ChEBI" id="CHEBI:16892"/>
        <dbReference type="ChEBI" id="CHEBI:17957"/>
        <dbReference type="ChEBI" id="CHEBI:18385"/>
        <dbReference type="EC" id="3.5.99.2"/>
    </reaction>
</comment>
<feature type="binding site" evidence="4">
    <location>
        <position position="70"/>
    </location>
    <ligand>
        <name>substrate</name>
    </ligand>
</feature>
<evidence type="ECO:0000256" key="4">
    <source>
        <dbReference type="PIRSR" id="PIRSR003170-2"/>
    </source>
</evidence>
<reference evidence="6 7" key="1">
    <citation type="journal article" date="2017" name="BMC Genomics">
        <title>Comparative genomic and phylogenomic analyses of the Bifidobacteriaceae family.</title>
        <authorList>
            <person name="Lugli G.A."/>
            <person name="Milani C."/>
            <person name="Turroni F."/>
            <person name="Duranti S."/>
            <person name="Mancabelli L."/>
            <person name="Mangifesta M."/>
            <person name="Ferrario C."/>
            <person name="Modesto M."/>
            <person name="Mattarelli P."/>
            <person name="Jiri K."/>
            <person name="van Sinderen D."/>
            <person name="Ventura M."/>
        </authorList>
    </citation>
    <scope>NUCLEOTIDE SEQUENCE [LARGE SCALE GENOMIC DNA]</scope>
    <source>
        <strain evidence="6 7">DSM 100201</strain>
    </source>
</reference>
<comment type="catalytic activity">
    <reaction evidence="2">
        <text>4-amino-5-aminomethyl-2-methylpyrimidine + H2O = 4-amino-5-hydroxymethyl-2-methylpyrimidine + NH4(+)</text>
        <dbReference type="Rhea" id="RHEA:31799"/>
        <dbReference type="ChEBI" id="CHEBI:15377"/>
        <dbReference type="ChEBI" id="CHEBI:16892"/>
        <dbReference type="ChEBI" id="CHEBI:28938"/>
        <dbReference type="ChEBI" id="CHEBI:63416"/>
        <dbReference type="EC" id="3.5.99.2"/>
    </reaction>
</comment>
<name>A0A261FGT4_9BIFI</name>
<dbReference type="InterPro" id="IPR016084">
    <property type="entry name" value="Haem_Oase-like_multi-hlx"/>
</dbReference>
<dbReference type="SUPFAM" id="SSF48613">
    <property type="entry name" value="Heme oxygenase-like"/>
    <property type="match status" value="1"/>
</dbReference>
<feature type="active site" description="Proton donor" evidence="3">
    <location>
        <position position="225"/>
    </location>
</feature>
<dbReference type="InterPro" id="IPR004305">
    <property type="entry name" value="Thiaminase-2/PQQC"/>
</dbReference>
<dbReference type="InterPro" id="IPR026285">
    <property type="entry name" value="TenA_E"/>
</dbReference>
<dbReference type="Proteomes" id="UP000216444">
    <property type="component" value="Unassembled WGS sequence"/>
</dbReference>
<evidence type="ECO:0000256" key="3">
    <source>
        <dbReference type="PIRSR" id="PIRSR003170-1"/>
    </source>
</evidence>
<dbReference type="GO" id="GO:0009229">
    <property type="term" value="P:thiamine diphosphate biosynthetic process"/>
    <property type="evidence" value="ECO:0007669"/>
    <property type="project" value="UniProtKB-UniPathway"/>
</dbReference>
<protein>
    <recommendedName>
        <fullName evidence="2">Aminopyrimidine aminohydrolase</fullName>
        <ecNumber evidence="2">3.5.99.2</ecNumber>
    </recommendedName>
</protein>
<dbReference type="EMBL" id="MWWV01000004">
    <property type="protein sequence ID" value="OZG58278.1"/>
    <property type="molecule type" value="Genomic_DNA"/>
</dbReference>
<dbReference type="GO" id="GO:0005829">
    <property type="term" value="C:cytosol"/>
    <property type="evidence" value="ECO:0007669"/>
    <property type="project" value="TreeGrafter"/>
</dbReference>
<accession>A0A261FGT4</accession>
<dbReference type="InterPro" id="IPR050967">
    <property type="entry name" value="Thiamine_Salvage_TenA"/>
</dbReference>